<evidence type="ECO:0000256" key="1">
    <source>
        <dbReference type="ARBA" id="ARBA00012997"/>
    </source>
</evidence>
<feature type="domain" description="Inositol polyphosphate-related phosphatase" evidence="5">
    <location>
        <begin position="1"/>
        <end position="302"/>
    </location>
</feature>
<dbReference type="GO" id="GO:0046856">
    <property type="term" value="P:phosphatidylinositol dephosphorylation"/>
    <property type="evidence" value="ECO:0007669"/>
    <property type="project" value="InterPro"/>
</dbReference>
<keyword evidence="2" id="KW-0378">Hydrolase</keyword>
<evidence type="ECO:0000313" key="6">
    <source>
        <dbReference type="EMBL" id="CAD7274089.1"/>
    </source>
</evidence>
<feature type="region of interest" description="Disordered" evidence="4">
    <location>
        <begin position="403"/>
        <end position="422"/>
    </location>
</feature>
<evidence type="ECO:0000256" key="4">
    <source>
        <dbReference type="SAM" id="MobiDB-lite"/>
    </source>
</evidence>
<dbReference type="EMBL" id="CAJPEX010000202">
    <property type="protein sequence ID" value="CAG0914241.1"/>
    <property type="molecule type" value="Genomic_DNA"/>
</dbReference>
<dbReference type="Proteomes" id="UP000678499">
    <property type="component" value="Unassembled WGS sequence"/>
</dbReference>
<dbReference type="PANTHER" id="PTHR12997:SF2">
    <property type="entry name" value="INOSITOL POLYPHOSPHATE-5-PHOSPHATASE A"/>
    <property type="match status" value="1"/>
</dbReference>
<dbReference type="InterPro" id="IPR036691">
    <property type="entry name" value="Endo/exonu/phosph_ase_sf"/>
</dbReference>
<evidence type="ECO:0000256" key="3">
    <source>
        <dbReference type="ARBA" id="ARBA00023599"/>
    </source>
</evidence>
<dbReference type="EMBL" id="OA882239">
    <property type="protein sequence ID" value="CAD7274089.1"/>
    <property type="molecule type" value="Genomic_DNA"/>
</dbReference>
<protein>
    <recommendedName>
        <fullName evidence="1">inositol-polyphosphate 5-phosphatase</fullName>
        <ecNumber evidence="1">3.1.3.56</ecNumber>
    </recommendedName>
</protein>
<dbReference type="OrthoDB" id="5780965at2759"/>
<name>A0A7R9G9G5_9CRUS</name>
<feature type="region of interest" description="Disordered" evidence="4">
    <location>
        <begin position="359"/>
        <end position="378"/>
    </location>
</feature>
<dbReference type="GO" id="GO:0004445">
    <property type="term" value="F:inositol-polyphosphate 5-phosphatase activity"/>
    <property type="evidence" value="ECO:0007669"/>
    <property type="project" value="UniProtKB-EC"/>
</dbReference>
<gene>
    <name evidence="6" type="ORF">NMOB1V02_LOCUS1944</name>
</gene>
<sequence length="466" mass="52314">MEVLLATANVGSIFEEPDVMLKGWLNVFLRKLSELNPQFVAIHCQEVGGKNYESSMQYVGGFVDSILSSVEASGFNKSLVILDEDYSVAENFTALGNIYMIRKDLEDCNFPNPYSLNRRRALDHTVQRFFHDGLDNVPSFIFGDFNFRLDTGTVVKVCTGGEFQPTEETKGVSQFFGENNDLLFTLGKKEFARVDHDEFFLKEKGDWLLPFDREMEDFRGTLFEFGIKFPPTYPYEEDVKAPCSLMRTRCPSWCDRVLLSHSARLLVDDMGSIIYDIIGFDTCTGDHKPVFLKLRMKKDMGDGKDVVWERQDSVRGLSRRGKGKSLAVEGSSCPVVSSLDSCLPAHDFLCPSCRAAPLDRSQSERKRPARRTHQVASSTLSADACRNCRRARPGPRVRMHLLARGSSSRPLSHHSSSDEEWFERVVEDGNAKNKNAEPPGISALPTSSDANPTPQSQFFKACCCVS</sequence>
<dbReference type="AlphaFoldDB" id="A0A7R9G9G5"/>
<feature type="compositionally biased region" description="Polar residues" evidence="4">
    <location>
        <begin position="444"/>
        <end position="454"/>
    </location>
</feature>
<dbReference type="SMART" id="SM00128">
    <property type="entry name" value="IPPc"/>
    <property type="match status" value="1"/>
</dbReference>
<comment type="similarity">
    <text evidence="3">Belongs to the inositol 1,4,5-trisphosphate 5-phosphatase type I family.</text>
</comment>
<organism evidence="6">
    <name type="scientific">Notodromas monacha</name>
    <dbReference type="NCBI Taxonomy" id="399045"/>
    <lineage>
        <taxon>Eukaryota</taxon>
        <taxon>Metazoa</taxon>
        <taxon>Ecdysozoa</taxon>
        <taxon>Arthropoda</taxon>
        <taxon>Crustacea</taxon>
        <taxon>Oligostraca</taxon>
        <taxon>Ostracoda</taxon>
        <taxon>Podocopa</taxon>
        <taxon>Podocopida</taxon>
        <taxon>Cypridocopina</taxon>
        <taxon>Cypridoidea</taxon>
        <taxon>Cyprididae</taxon>
        <taxon>Notodromas</taxon>
    </lineage>
</organism>
<evidence type="ECO:0000313" key="7">
    <source>
        <dbReference type="Proteomes" id="UP000678499"/>
    </source>
</evidence>
<dbReference type="InterPro" id="IPR000300">
    <property type="entry name" value="IPPc"/>
</dbReference>
<keyword evidence="7" id="KW-1185">Reference proteome</keyword>
<dbReference type="SUPFAM" id="SSF56219">
    <property type="entry name" value="DNase I-like"/>
    <property type="match status" value="1"/>
</dbReference>
<dbReference type="InterPro" id="IPR039737">
    <property type="entry name" value="INPP5A"/>
</dbReference>
<dbReference type="PANTHER" id="PTHR12997">
    <property type="entry name" value="TYPE I INOSITOL-1,4,5-TRISPHOSPHATE 5-PHOSPHATASE"/>
    <property type="match status" value="1"/>
</dbReference>
<evidence type="ECO:0000256" key="2">
    <source>
        <dbReference type="ARBA" id="ARBA00022801"/>
    </source>
</evidence>
<dbReference type="EC" id="3.1.3.56" evidence="1"/>
<proteinExistence type="inferred from homology"/>
<evidence type="ECO:0000259" key="5">
    <source>
        <dbReference type="SMART" id="SM00128"/>
    </source>
</evidence>
<accession>A0A7R9G9G5</accession>
<reference evidence="6" key="1">
    <citation type="submission" date="2020-11" db="EMBL/GenBank/DDBJ databases">
        <authorList>
            <person name="Tran Van P."/>
        </authorList>
    </citation>
    <scope>NUCLEOTIDE SEQUENCE</scope>
</reference>
<dbReference type="Gene3D" id="3.60.10.10">
    <property type="entry name" value="Endonuclease/exonuclease/phosphatase"/>
    <property type="match status" value="1"/>
</dbReference>
<feature type="region of interest" description="Disordered" evidence="4">
    <location>
        <begin position="428"/>
        <end position="454"/>
    </location>
</feature>
<dbReference type="Pfam" id="PF22669">
    <property type="entry name" value="Exo_endo_phos2"/>
    <property type="match status" value="1"/>
</dbReference>